<sequence length="268" mass="31491">MARFWRQVAKQSNSLEPSIFRNALLVEIESNFYQSGRVSQSSYFSVGEMAARDACWWLSSWKKLDQEWQAACARGQQQLTKVADSVQKTTYLTGEHWGSLADCEQLQYRASSRVRIMHRAARFKKYLVYGIWHIGAASAFKMKWVAWCVQLRAIVALKAAVLTWPFTAQADIYARMQRLMTDDHANTLDEKRRQRYETILLEVLTMYEHELVAKSLIASDIFECFKHETVTIYLASWQMHPHIDRQRLEELETLIQNDLHYQTQMPRR</sequence>
<comment type="caution">
    <text evidence="1">The sequence shown here is derived from an EMBL/GenBank/DDBJ whole genome shotgun (WGS) entry which is preliminary data.</text>
</comment>
<accession>A0A8J5IP85</accession>
<dbReference type="AlphaFoldDB" id="A0A8J5IP85"/>
<organism evidence="1 2">
    <name type="scientific">Phytophthora aleatoria</name>
    <dbReference type="NCBI Taxonomy" id="2496075"/>
    <lineage>
        <taxon>Eukaryota</taxon>
        <taxon>Sar</taxon>
        <taxon>Stramenopiles</taxon>
        <taxon>Oomycota</taxon>
        <taxon>Peronosporomycetes</taxon>
        <taxon>Peronosporales</taxon>
        <taxon>Peronosporaceae</taxon>
        <taxon>Phytophthora</taxon>
    </lineage>
</organism>
<protein>
    <submittedName>
        <fullName evidence="1">Uncharacterized protein</fullName>
    </submittedName>
</protein>
<reference evidence="1" key="1">
    <citation type="submission" date="2021-01" db="EMBL/GenBank/DDBJ databases">
        <title>Phytophthora aleatoria, a newly-described species from Pinus radiata is distinct from Phytophthora cactorum isolates based on comparative genomics.</title>
        <authorList>
            <person name="Mcdougal R."/>
            <person name="Panda P."/>
            <person name="Williams N."/>
            <person name="Studholme D.J."/>
        </authorList>
    </citation>
    <scope>NUCLEOTIDE SEQUENCE</scope>
    <source>
        <strain evidence="1">NZFS 4037</strain>
    </source>
</reference>
<keyword evidence="2" id="KW-1185">Reference proteome</keyword>
<evidence type="ECO:0000313" key="2">
    <source>
        <dbReference type="Proteomes" id="UP000709295"/>
    </source>
</evidence>
<dbReference type="EMBL" id="JAENGY010000377">
    <property type="protein sequence ID" value="KAG6964485.1"/>
    <property type="molecule type" value="Genomic_DNA"/>
</dbReference>
<name>A0A8J5IP85_9STRA</name>
<evidence type="ECO:0000313" key="1">
    <source>
        <dbReference type="EMBL" id="KAG6964485.1"/>
    </source>
</evidence>
<gene>
    <name evidence="1" type="ORF">JG688_00007668</name>
</gene>
<dbReference type="Proteomes" id="UP000709295">
    <property type="component" value="Unassembled WGS sequence"/>
</dbReference>
<proteinExistence type="predicted"/>